<dbReference type="GO" id="GO:0008270">
    <property type="term" value="F:zinc ion binding"/>
    <property type="evidence" value="ECO:0007669"/>
    <property type="project" value="UniProtKB-KW"/>
</dbReference>
<evidence type="ECO:0000259" key="5">
    <source>
        <dbReference type="PROSITE" id="PS50865"/>
    </source>
</evidence>
<evidence type="ECO:0000313" key="7">
    <source>
        <dbReference type="Proteomes" id="UP001218218"/>
    </source>
</evidence>
<feature type="domain" description="MYND-type" evidence="5">
    <location>
        <begin position="319"/>
        <end position="359"/>
    </location>
</feature>
<dbReference type="InterPro" id="IPR002893">
    <property type="entry name" value="Znf_MYND"/>
</dbReference>
<protein>
    <recommendedName>
        <fullName evidence="5">MYND-type domain-containing protein</fullName>
    </recommendedName>
</protein>
<evidence type="ECO:0000313" key="6">
    <source>
        <dbReference type="EMBL" id="KAJ7323033.1"/>
    </source>
</evidence>
<evidence type="ECO:0000256" key="1">
    <source>
        <dbReference type="ARBA" id="ARBA00022723"/>
    </source>
</evidence>
<organism evidence="6 7">
    <name type="scientific">Mycena albidolilacea</name>
    <dbReference type="NCBI Taxonomy" id="1033008"/>
    <lineage>
        <taxon>Eukaryota</taxon>
        <taxon>Fungi</taxon>
        <taxon>Dikarya</taxon>
        <taxon>Basidiomycota</taxon>
        <taxon>Agaricomycotina</taxon>
        <taxon>Agaricomycetes</taxon>
        <taxon>Agaricomycetidae</taxon>
        <taxon>Agaricales</taxon>
        <taxon>Marasmiineae</taxon>
        <taxon>Mycenaceae</taxon>
        <taxon>Mycena</taxon>
    </lineage>
</organism>
<dbReference type="Gene3D" id="6.10.140.2220">
    <property type="match status" value="1"/>
</dbReference>
<dbReference type="SUPFAM" id="SSF144232">
    <property type="entry name" value="HIT/MYND zinc finger-like"/>
    <property type="match status" value="1"/>
</dbReference>
<dbReference type="EMBL" id="JARIHO010000048">
    <property type="protein sequence ID" value="KAJ7323033.1"/>
    <property type="molecule type" value="Genomic_DNA"/>
</dbReference>
<accession>A0AAD7EH44</accession>
<evidence type="ECO:0000256" key="3">
    <source>
        <dbReference type="ARBA" id="ARBA00022833"/>
    </source>
</evidence>
<dbReference type="Pfam" id="PF01753">
    <property type="entry name" value="zf-MYND"/>
    <property type="match status" value="1"/>
</dbReference>
<name>A0AAD7EH44_9AGAR</name>
<evidence type="ECO:0000256" key="2">
    <source>
        <dbReference type="ARBA" id="ARBA00022771"/>
    </source>
</evidence>
<proteinExistence type="predicted"/>
<gene>
    <name evidence="6" type="ORF">DFH08DRAFT_1085685</name>
</gene>
<dbReference type="PROSITE" id="PS01360">
    <property type="entry name" value="ZF_MYND_1"/>
    <property type="match status" value="1"/>
</dbReference>
<reference evidence="6" key="1">
    <citation type="submission" date="2023-03" db="EMBL/GenBank/DDBJ databases">
        <title>Massive genome expansion in bonnet fungi (Mycena s.s.) driven by repeated elements and novel gene families across ecological guilds.</title>
        <authorList>
            <consortium name="Lawrence Berkeley National Laboratory"/>
            <person name="Harder C.B."/>
            <person name="Miyauchi S."/>
            <person name="Viragh M."/>
            <person name="Kuo A."/>
            <person name="Thoen E."/>
            <person name="Andreopoulos B."/>
            <person name="Lu D."/>
            <person name="Skrede I."/>
            <person name="Drula E."/>
            <person name="Henrissat B."/>
            <person name="Morin E."/>
            <person name="Kohler A."/>
            <person name="Barry K."/>
            <person name="LaButti K."/>
            <person name="Morin E."/>
            <person name="Salamov A."/>
            <person name="Lipzen A."/>
            <person name="Mereny Z."/>
            <person name="Hegedus B."/>
            <person name="Baldrian P."/>
            <person name="Stursova M."/>
            <person name="Weitz H."/>
            <person name="Taylor A."/>
            <person name="Grigoriev I.V."/>
            <person name="Nagy L.G."/>
            <person name="Martin F."/>
            <person name="Kauserud H."/>
        </authorList>
    </citation>
    <scope>NUCLEOTIDE SEQUENCE</scope>
    <source>
        <strain evidence="6">CBHHK002</strain>
    </source>
</reference>
<evidence type="ECO:0000256" key="4">
    <source>
        <dbReference type="PROSITE-ProRule" id="PRU00134"/>
    </source>
</evidence>
<keyword evidence="1" id="KW-0479">Metal-binding</keyword>
<sequence length="542" mass="61067">MEIARADQIFGQMNEPRAHLDGLDIPINFALPKLAAVRADAERSLKMRSNPSAYEDIVFLFPPGNPNSAAATKQPLPMHLKLALIFNAQLPNLFRFGYFARPEDVPEDILDDCIWALSLFIRIMEECTEAALRAMGHVKGNNDYKRSKYLTLLNARGKILLHLLRINRPQEALPYGKAAVDEECVRGDEMWLQNPMPFEIYGEVLVLTRTDDTGAAKMLRRAMLGVEAVKWESDALPHLIRTRAFLARALRNIGAEDEAAPHEKWLITWFRKNPRLMVERELRRVLLPAGPVLEGLGGESWLENRKVSSKAEQRIAKACRTCGAREPLVTLLRCNNCKYIYYCSKECQKSHWKHHKVECREMVATQEKIERMTLSDPSGAARAADWHLWCNSNHDATQFGLIHALGLHRAPSRGRTHIVIKQVEYAPAARQLKHKFRVLACGVFRVTDVLGDIEAAMGLKPGEGLEYVESLFFELAGAHAKVPFIDLSFGDGISAWLGSGATTVDSIQAIPYDPDWRKRFNVGAPPRPLKLRSGAKDVEHVF</sequence>
<dbReference type="Proteomes" id="UP001218218">
    <property type="component" value="Unassembled WGS sequence"/>
</dbReference>
<dbReference type="AlphaFoldDB" id="A0AAD7EH44"/>
<keyword evidence="3" id="KW-0862">Zinc</keyword>
<dbReference type="PROSITE" id="PS50865">
    <property type="entry name" value="ZF_MYND_2"/>
    <property type="match status" value="1"/>
</dbReference>
<keyword evidence="7" id="KW-1185">Reference proteome</keyword>
<keyword evidence="2 4" id="KW-0863">Zinc-finger</keyword>
<comment type="caution">
    <text evidence="6">The sequence shown here is derived from an EMBL/GenBank/DDBJ whole genome shotgun (WGS) entry which is preliminary data.</text>
</comment>